<feature type="transmembrane region" description="Helical" evidence="1">
    <location>
        <begin position="149"/>
        <end position="166"/>
    </location>
</feature>
<organism evidence="2 3">
    <name type="scientific">Candidatus Woesebacteria bacterium RIFCSPHIGHO2_12_FULL_41_24</name>
    <dbReference type="NCBI Taxonomy" id="1802510"/>
    <lineage>
        <taxon>Bacteria</taxon>
        <taxon>Candidatus Woeseibacteriota</taxon>
    </lineage>
</organism>
<evidence type="ECO:0000313" key="3">
    <source>
        <dbReference type="Proteomes" id="UP000178603"/>
    </source>
</evidence>
<accession>A0A1F8ARC8</accession>
<proteinExistence type="predicted"/>
<reference evidence="2 3" key="1">
    <citation type="journal article" date="2016" name="Nat. Commun.">
        <title>Thousands of microbial genomes shed light on interconnected biogeochemical processes in an aquifer system.</title>
        <authorList>
            <person name="Anantharaman K."/>
            <person name="Brown C.T."/>
            <person name="Hug L.A."/>
            <person name="Sharon I."/>
            <person name="Castelle C.J."/>
            <person name="Probst A.J."/>
            <person name="Thomas B.C."/>
            <person name="Singh A."/>
            <person name="Wilkins M.J."/>
            <person name="Karaoz U."/>
            <person name="Brodie E.L."/>
            <person name="Williams K.H."/>
            <person name="Hubbard S.S."/>
            <person name="Banfield J.F."/>
        </authorList>
    </citation>
    <scope>NUCLEOTIDE SEQUENCE [LARGE SCALE GENOMIC DNA]</scope>
</reference>
<keyword evidence="1" id="KW-0812">Transmembrane</keyword>
<keyword evidence="1" id="KW-0472">Membrane</keyword>
<evidence type="ECO:0008006" key="4">
    <source>
        <dbReference type="Google" id="ProtNLM"/>
    </source>
</evidence>
<feature type="transmembrane region" description="Helical" evidence="1">
    <location>
        <begin position="204"/>
        <end position="224"/>
    </location>
</feature>
<gene>
    <name evidence="2" type="ORF">A3E44_03980</name>
</gene>
<protein>
    <recommendedName>
        <fullName evidence="4">Glycosyltransferase RgtA/B/C/D-like domain-containing protein</fullName>
    </recommendedName>
</protein>
<name>A0A1F8ARC8_9BACT</name>
<feature type="transmembrane region" description="Helical" evidence="1">
    <location>
        <begin position="21"/>
        <end position="37"/>
    </location>
</feature>
<evidence type="ECO:0000256" key="1">
    <source>
        <dbReference type="SAM" id="Phobius"/>
    </source>
</evidence>
<sequence length="368" mass="42616">MPFFAILSMYSLWKIFKKGKVIWYLILGTSFAFVLQSHYLGLLLLPTILVFLLFVFVKIRILKLFENWKLEFVNFLRNTLLAFIIFVGLMSPLAVFDARHDWQNAAAIKKFFLERQTTVSAKPWANLDKTLPIYDQINSSLVGAGDINATYIVTWGSIWTLAWAIYESIRKRKLVFQTSFLLVLAWLGFGIIGLSLYKQQIYDHYFGFLFPAIFIFLGTLFSFIWKKSNRVGKIILVLTVGYLVLVNLAGNPLRYSLNRQLQRSLEVADKIVEESNFARFNIAVIAERNYEDAYQYILEWRFDPVVDIDPLNYEATSTDQLFVVCELQKEKCDPTHNPKTEVANFGWSKIEGEWDVGGVTLYKLVHSL</sequence>
<dbReference type="EMBL" id="MGGW01000015">
    <property type="protein sequence ID" value="OGM54312.1"/>
    <property type="molecule type" value="Genomic_DNA"/>
</dbReference>
<evidence type="ECO:0000313" key="2">
    <source>
        <dbReference type="EMBL" id="OGM54312.1"/>
    </source>
</evidence>
<comment type="caution">
    <text evidence="2">The sequence shown here is derived from an EMBL/GenBank/DDBJ whole genome shotgun (WGS) entry which is preliminary data.</text>
</comment>
<keyword evidence="1" id="KW-1133">Transmembrane helix</keyword>
<dbReference type="Proteomes" id="UP000178603">
    <property type="component" value="Unassembled WGS sequence"/>
</dbReference>
<feature type="transmembrane region" description="Helical" evidence="1">
    <location>
        <begin position="74"/>
        <end position="95"/>
    </location>
</feature>
<feature type="transmembrane region" description="Helical" evidence="1">
    <location>
        <begin position="178"/>
        <end position="198"/>
    </location>
</feature>
<feature type="transmembrane region" description="Helical" evidence="1">
    <location>
        <begin position="43"/>
        <end position="62"/>
    </location>
</feature>
<feature type="transmembrane region" description="Helical" evidence="1">
    <location>
        <begin position="231"/>
        <end position="250"/>
    </location>
</feature>
<dbReference type="AlphaFoldDB" id="A0A1F8ARC8"/>